<comment type="caution">
    <text evidence="1">The sequence shown here is derived from an EMBL/GenBank/DDBJ whole genome shotgun (WGS) entry which is preliminary data.</text>
</comment>
<organism evidence="1 2">
    <name type="scientific">Zizania palustris</name>
    <name type="common">Northern wild rice</name>
    <dbReference type="NCBI Taxonomy" id="103762"/>
    <lineage>
        <taxon>Eukaryota</taxon>
        <taxon>Viridiplantae</taxon>
        <taxon>Streptophyta</taxon>
        <taxon>Embryophyta</taxon>
        <taxon>Tracheophyta</taxon>
        <taxon>Spermatophyta</taxon>
        <taxon>Magnoliopsida</taxon>
        <taxon>Liliopsida</taxon>
        <taxon>Poales</taxon>
        <taxon>Poaceae</taxon>
        <taxon>BOP clade</taxon>
        <taxon>Oryzoideae</taxon>
        <taxon>Oryzeae</taxon>
        <taxon>Zizaniinae</taxon>
        <taxon>Zizania</taxon>
    </lineage>
</organism>
<dbReference type="EMBL" id="JAAALK010000676">
    <property type="protein sequence ID" value="KAG8044444.1"/>
    <property type="molecule type" value="Genomic_DNA"/>
</dbReference>
<name>A0A8J5REP9_ZIZPA</name>
<protein>
    <submittedName>
        <fullName evidence="1">Uncharacterized protein</fullName>
    </submittedName>
</protein>
<evidence type="ECO:0000313" key="1">
    <source>
        <dbReference type="EMBL" id="KAG8044444.1"/>
    </source>
</evidence>
<accession>A0A8J5REP9</accession>
<sequence length="108" mass="11813">MGDVTTTGRARHWPVAARWAQERRWSTCRDLIGSGSGLLGSGPWPLGPGVGSRHVERLCGLRPRRTLVQHSSSLCGLRRRCQRGRVGVGGQWDELRGRGSLTGIWTVG</sequence>
<keyword evidence="2" id="KW-1185">Reference proteome</keyword>
<reference evidence="1" key="2">
    <citation type="submission" date="2021-02" db="EMBL/GenBank/DDBJ databases">
        <authorList>
            <person name="Kimball J.A."/>
            <person name="Haas M.W."/>
            <person name="Macchietto M."/>
            <person name="Kono T."/>
            <person name="Duquette J."/>
            <person name="Shao M."/>
        </authorList>
    </citation>
    <scope>NUCLEOTIDE SEQUENCE</scope>
    <source>
        <tissue evidence="1">Fresh leaf tissue</tissue>
    </source>
</reference>
<evidence type="ECO:0000313" key="2">
    <source>
        <dbReference type="Proteomes" id="UP000729402"/>
    </source>
</evidence>
<dbReference type="Proteomes" id="UP000729402">
    <property type="component" value="Unassembled WGS sequence"/>
</dbReference>
<proteinExistence type="predicted"/>
<dbReference type="AlphaFoldDB" id="A0A8J5REP9"/>
<gene>
    <name evidence="1" type="ORF">GUJ93_ZPchr0125g33409</name>
</gene>
<reference evidence="1" key="1">
    <citation type="journal article" date="2021" name="bioRxiv">
        <title>Whole Genome Assembly and Annotation of Northern Wild Rice, Zizania palustris L., Supports a Whole Genome Duplication in the Zizania Genus.</title>
        <authorList>
            <person name="Haas M."/>
            <person name="Kono T."/>
            <person name="Macchietto M."/>
            <person name="Millas R."/>
            <person name="McGilp L."/>
            <person name="Shao M."/>
            <person name="Duquette J."/>
            <person name="Hirsch C.N."/>
            <person name="Kimball J."/>
        </authorList>
    </citation>
    <scope>NUCLEOTIDE SEQUENCE</scope>
    <source>
        <tissue evidence="1">Fresh leaf tissue</tissue>
    </source>
</reference>